<dbReference type="InterPro" id="IPR008949">
    <property type="entry name" value="Isoprenoid_synthase_dom_sf"/>
</dbReference>
<dbReference type="PANTHER" id="PTHR12001">
    <property type="entry name" value="GERANYLGERANYL PYROPHOSPHATE SYNTHASE"/>
    <property type="match status" value="1"/>
</dbReference>
<dbReference type="GO" id="GO:0008299">
    <property type="term" value="P:isoprenoid biosynthetic process"/>
    <property type="evidence" value="ECO:0007669"/>
    <property type="project" value="InterPro"/>
</dbReference>
<name>A0A9D9DPY4_9BACT</name>
<evidence type="ECO:0000313" key="8">
    <source>
        <dbReference type="Proteomes" id="UP000823632"/>
    </source>
</evidence>
<comment type="similarity">
    <text evidence="2 6">Belongs to the FPP/GGPP synthase family.</text>
</comment>
<reference evidence="7" key="1">
    <citation type="submission" date="2020-10" db="EMBL/GenBank/DDBJ databases">
        <authorList>
            <person name="Gilroy R."/>
        </authorList>
    </citation>
    <scope>NUCLEOTIDE SEQUENCE</scope>
    <source>
        <strain evidence="7">10192</strain>
    </source>
</reference>
<dbReference type="SUPFAM" id="SSF48576">
    <property type="entry name" value="Terpenoid synthases"/>
    <property type="match status" value="1"/>
</dbReference>
<dbReference type="Gene3D" id="1.10.600.10">
    <property type="entry name" value="Farnesyl Diphosphate Synthase"/>
    <property type="match status" value="1"/>
</dbReference>
<evidence type="ECO:0000313" key="7">
    <source>
        <dbReference type="EMBL" id="MBO8430665.1"/>
    </source>
</evidence>
<dbReference type="PROSITE" id="PS00444">
    <property type="entry name" value="POLYPRENYL_SYNTHASE_2"/>
    <property type="match status" value="1"/>
</dbReference>
<evidence type="ECO:0000256" key="6">
    <source>
        <dbReference type="RuleBase" id="RU004466"/>
    </source>
</evidence>
<dbReference type="EMBL" id="JADIND010000098">
    <property type="protein sequence ID" value="MBO8430665.1"/>
    <property type="molecule type" value="Genomic_DNA"/>
</dbReference>
<keyword evidence="4" id="KW-0479">Metal-binding</keyword>
<keyword evidence="3 6" id="KW-0808">Transferase</keyword>
<evidence type="ECO:0000256" key="2">
    <source>
        <dbReference type="ARBA" id="ARBA00006706"/>
    </source>
</evidence>
<gene>
    <name evidence="7" type="ORF">IAC76_04695</name>
</gene>
<comment type="cofactor">
    <cofactor evidence="1">
        <name>Mg(2+)</name>
        <dbReference type="ChEBI" id="CHEBI:18420"/>
    </cofactor>
</comment>
<dbReference type="PANTHER" id="PTHR12001:SF69">
    <property type="entry name" value="ALL TRANS-POLYPRENYL-DIPHOSPHATE SYNTHASE PDSS1"/>
    <property type="match status" value="1"/>
</dbReference>
<accession>A0A9D9DPY4</accession>
<dbReference type="GO" id="GO:0004659">
    <property type="term" value="F:prenyltransferase activity"/>
    <property type="evidence" value="ECO:0007669"/>
    <property type="project" value="InterPro"/>
</dbReference>
<comment type="caution">
    <text evidence="7">The sequence shown here is derived from an EMBL/GenBank/DDBJ whole genome shotgun (WGS) entry which is preliminary data.</text>
</comment>
<evidence type="ECO:0000256" key="4">
    <source>
        <dbReference type="ARBA" id="ARBA00022723"/>
    </source>
</evidence>
<dbReference type="AlphaFoldDB" id="A0A9D9DPY4"/>
<dbReference type="Proteomes" id="UP000823632">
    <property type="component" value="Unassembled WGS sequence"/>
</dbReference>
<dbReference type="InterPro" id="IPR033749">
    <property type="entry name" value="Polyprenyl_synt_CS"/>
</dbReference>
<proteinExistence type="inferred from homology"/>
<dbReference type="CDD" id="cd00685">
    <property type="entry name" value="Trans_IPPS_HT"/>
    <property type="match status" value="1"/>
</dbReference>
<reference evidence="7" key="2">
    <citation type="journal article" date="2021" name="PeerJ">
        <title>Extensive microbial diversity within the chicken gut microbiome revealed by metagenomics and culture.</title>
        <authorList>
            <person name="Gilroy R."/>
            <person name="Ravi A."/>
            <person name="Getino M."/>
            <person name="Pursley I."/>
            <person name="Horton D.L."/>
            <person name="Alikhan N.F."/>
            <person name="Baker D."/>
            <person name="Gharbi K."/>
            <person name="Hall N."/>
            <person name="Watson M."/>
            <person name="Adriaenssens E.M."/>
            <person name="Foster-Nyarko E."/>
            <person name="Jarju S."/>
            <person name="Secka A."/>
            <person name="Antonio M."/>
            <person name="Oren A."/>
            <person name="Chaudhuri R.R."/>
            <person name="La Ragione R."/>
            <person name="Hildebrand F."/>
            <person name="Pallen M.J."/>
        </authorList>
    </citation>
    <scope>NUCLEOTIDE SEQUENCE</scope>
    <source>
        <strain evidence="7">10192</strain>
    </source>
</reference>
<evidence type="ECO:0000256" key="3">
    <source>
        <dbReference type="ARBA" id="ARBA00022679"/>
    </source>
</evidence>
<dbReference type="SFLD" id="SFLDS00005">
    <property type="entry name" value="Isoprenoid_Synthase_Type_I"/>
    <property type="match status" value="1"/>
</dbReference>
<evidence type="ECO:0000256" key="5">
    <source>
        <dbReference type="ARBA" id="ARBA00022842"/>
    </source>
</evidence>
<dbReference type="Pfam" id="PF00348">
    <property type="entry name" value="polyprenyl_synt"/>
    <property type="match status" value="1"/>
</dbReference>
<keyword evidence="5" id="KW-0460">Magnesium</keyword>
<protein>
    <submittedName>
        <fullName evidence="7">Polyprenyl synthetase family protein</fullName>
    </submittedName>
</protein>
<organism evidence="7 8">
    <name type="scientific">Candidatus Scatousia excrementipullorum</name>
    <dbReference type="NCBI Taxonomy" id="2840936"/>
    <lineage>
        <taxon>Bacteria</taxon>
        <taxon>Candidatus Scatousia</taxon>
    </lineage>
</organism>
<dbReference type="GO" id="GO:0046872">
    <property type="term" value="F:metal ion binding"/>
    <property type="evidence" value="ECO:0007669"/>
    <property type="project" value="UniProtKB-KW"/>
</dbReference>
<evidence type="ECO:0000256" key="1">
    <source>
        <dbReference type="ARBA" id="ARBA00001946"/>
    </source>
</evidence>
<sequence length="289" mass="32614">MFNAECYEKISGIVRGDIENIENLLASVVPLDNMLCKSIVDFLSSSSKRIRSVLALLYLRAGGFSINQEVYKILALTELIHNASLIHDDVIDNDLIRRNEQSLNAKYNNKMAVISGDYMLGIVMKKLTDLRKIELFEIFSKTINHMCEGEIIQYVNLNLIPSMDEYIEKTYKKTGALFESALVAANFAVSGEIDFNAAEFGKNFGIAFQINDDLKNVLDGAKDVKDGIYNAPVIFSGGKNVTEAGIEKTKILLNNYLENTRKYIENFENNVYKSKILELLELFNGYRVD</sequence>
<dbReference type="InterPro" id="IPR000092">
    <property type="entry name" value="Polyprenyl_synt"/>
</dbReference>